<dbReference type="PANTHER" id="PTHR30290">
    <property type="entry name" value="PERIPLASMIC BINDING COMPONENT OF ABC TRANSPORTER"/>
    <property type="match status" value="1"/>
</dbReference>
<sequence>MAWKWRSVAAAFLCCTAASVAQAADLRIGVSAFPLSVDPHFYNGVGDRNLSLHLFSRLVEQKGDLSLAPGLATEWRPVSETVWEFTLREGVKWSDGQPVTPEDVIFSLTRSANIPNSPLGYAPFTRDIAHAEVAGPRTVRIVTRQPSPVLPANLSAISIVAKHAVESRESGDFESAAVSTGAGPYRLVSFGRNDRAVMERNPSYWGERPEWDRVEMRFIANEGARSAALLAGDVDLIDSPSRNDLPRLRRDNRFRVVSVPGNRPIMLLPNFRAVRSRKLRLAVKLARSPNNVTMPRDRITRPFSTAPAVLRTV</sequence>
<dbReference type="EMBL" id="LLWF02000105">
    <property type="protein sequence ID" value="ONH81590.1"/>
    <property type="molecule type" value="Genomic_DNA"/>
</dbReference>
<evidence type="ECO:0000313" key="5">
    <source>
        <dbReference type="EMBL" id="ONH81590.1"/>
    </source>
</evidence>
<dbReference type="Gene3D" id="3.40.190.10">
    <property type="entry name" value="Periplasmic binding protein-like II"/>
    <property type="match status" value="1"/>
</dbReference>
<dbReference type="InterPro" id="IPR039424">
    <property type="entry name" value="SBP_5"/>
</dbReference>
<keyword evidence="6" id="KW-1185">Reference proteome</keyword>
<name>A0A1S8D1S7_9PROT</name>
<dbReference type="GO" id="GO:0015833">
    <property type="term" value="P:peptide transport"/>
    <property type="evidence" value="ECO:0007669"/>
    <property type="project" value="TreeGrafter"/>
</dbReference>
<feature type="signal peptide" evidence="3">
    <location>
        <begin position="1"/>
        <end position="23"/>
    </location>
</feature>
<evidence type="ECO:0000256" key="1">
    <source>
        <dbReference type="ARBA" id="ARBA00004418"/>
    </source>
</evidence>
<feature type="chain" id="PRO_5010551742" description="Solute-binding protein family 5 domain-containing protein" evidence="3">
    <location>
        <begin position="24"/>
        <end position="313"/>
    </location>
</feature>
<reference evidence="5" key="1">
    <citation type="submission" date="2016-12" db="EMBL/GenBank/DDBJ databases">
        <title>Draft genome sequence of Roseomonas mucosa strain AU37, isolated from a peripheral intravenous catheter.</title>
        <authorList>
            <person name="Choudhury M.A."/>
            <person name="Sidjabat H.E."/>
            <person name="Wailan A.M."/>
            <person name="Zhang L."/>
            <person name="Marsh N.M."/>
            <person name="Rickard C.M."/>
            <person name="Davies M."/>
            <person name="Mcmillan D.J."/>
        </authorList>
    </citation>
    <scope>NUCLEOTIDE SEQUENCE [LARGE SCALE GENOMIC DNA]</scope>
    <source>
        <strain evidence="5">AU37</strain>
    </source>
</reference>
<proteinExistence type="inferred from homology"/>
<accession>A0A1S8D1S7</accession>
<comment type="caution">
    <text evidence="5">The sequence shown here is derived from an EMBL/GenBank/DDBJ whole genome shotgun (WGS) entry which is preliminary data.</text>
</comment>
<comment type="subcellular location">
    <subcellularLocation>
        <location evidence="1">Periplasm</location>
    </subcellularLocation>
</comment>
<evidence type="ECO:0000259" key="4">
    <source>
        <dbReference type="Pfam" id="PF00496"/>
    </source>
</evidence>
<dbReference type="OrthoDB" id="9803988at2"/>
<dbReference type="GO" id="GO:1904680">
    <property type="term" value="F:peptide transmembrane transporter activity"/>
    <property type="evidence" value="ECO:0007669"/>
    <property type="project" value="TreeGrafter"/>
</dbReference>
<keyword evidence="3" id="KW-0732">Signal</keyword>
<dbReference type="RefSeq" id="WP_058389049.1">
    <property type="nucleotide sequence ID" value="NZ_LLWF02000105.1"/>
</dbReference>
<gene>
    <name evidence="5" type="ORF">APZ41_019070</name>
</gene>
<dbReference type="Gene3D" id="3.10.105.10">
    <property type="entry name" value="Dipeptide-binding Protein, Domain 3"/>
    <property type="match status" value="1"/>
</dbReference>
<feature type="domain" description="Solute-binding protein family 5" evidence="4">
    <location>
        <begin position="67"/>
        <end position="286"/>
    </location>
</feature>
<evidence type="ECO:0000256" key="2">
    <source>
        <dbReference type="ARBA" id="ARBA00005695"/>
    </source>
</evidence>
<dbReference type="STRING" id="207340.APZ41_019070"/>
<dbReference type="Pfam" id="PF00496">
    <property type="entry name" value="SBP_bac_5"/>
    <property type="match status" value="1"/>
</dbReference>
<organism evidence="5 6">
    <name type="scientific">Roseomonas mucosa</name>
    <dbReference type="NCBI Taxonomy" id="207340"/>
    <lineage>
        <taxon>Bacteria</taxon>
        <taxon>Pseudomonadati</taxon>
        <taxon>Pseudomonadota</taxon>
        <taxon>Alphaproteobacteria</taxon>
        <taxon>Acetobacterales</taxon>
        <taxon>Roseomonadaceae</taxon>
        <taxon>Roseomonas</taxon>
    </lineage>
</organism>
<dbReference type="Gene3D" id="3.90.76.10">
    <property type="entry name" value="Dipeptide-binding Protein, Domain 1"/>
    <property type="match status" value="1"/>
</dbReference>
<comment type="similarity">
    <text evidence="2">Belongs to the bacterial solute-binding protein 5 family.</text>
</comment>
<protein>
    <recommendedName>
        <fullName evidence="4">Solute-binding protein family 5 domain-containing protein</fullName>
    </recommendedName>
</protein>
<dbReference type="AlphaFoldDB" id="A0A1S8D1S7"/>
<evidence type="ECO:0000313" key="6">
    <source>
        <dbReference type="Proteomes" id="UP000054844"/>
    </source>
</evidence>
<dbReference type="Proteomes" id="UP000054844">
    <property type="component" value="Unassembled WGS sequence"/>
</dbReference>
<evidence type="ECO:0000256" key="3">
    <source>
        <dbReference type="SAM" id="SignalP"/>
    </source>
</evidence>
<dbReference type="InterPro" id="IPR000914">
    <property type="entry name" value="SBP_5_dom"/>
</dbReference>
<dbReference type="SUPFAM" id="SSF53850">
    <property type="entry name" value="Periplasmic binding protein-like II"/>
    <property type="match status" value="1"/>
</dbReference>